<dbReference type="InterPro" id="IPR019060">
    <property type="entry name" value="DUF2382"/>
</dbReference>
<dbReference type="AlphaFoldDB" id="A0A364RFH6"/>
<keyword evidence="4" id="KW-1185">Reference proteome</keyword>
<gene>
    <name evidence="3" type="ORF">DP923_07310</name>
</gene>
<evidence type="ECO:0000313" key="4">
    <source>
        <dbReference type="Proteomes" id="UP000251692"/>
    </source>
</evidence>
<dbReference type="PANTHER" id="PTHR38463:SF1">
    <property type="entry name" value="STRESS RESPONSE PROTEIN YSNF"/>
    <property type="match status" value="1"/>
</dbReference>
<sequence length="290" mass="32168">MTQTVIGIFEKGIDAQTAVQKLESSSISRQNIDIANPSATSDRVQSGTVENTDGVSNFFSNLFGGNDDAKKHTEVARRGWVVTVHANTKQEAERVAEILDNSGAVDVDERAQQYMGQSTTAQGTDMTSRQTTQTPGNTNQRGGSDMSIPIIEENMQVGKRQVETGGARIRSRIIEKPVQENMRLREEHINIERNAVNRPATDKDFANFKEGELNITEHKEVPIVNKEARVVEEIRVNKTTEEHNETVRGTVRKTDVQVDKTNPTNSDNTGRTDTTGRPENMPPRKPGENI</sequence>
<evidence type="ECO:0000256" key="1">
    <source>
        <dbReference type="SAM" id="MobiDB-lite"/>
    </source>
</evidence>
<name>A0A364RFH6_9BACT</name>
<feature type="domain" description="DUF2382" evidence="2">
    <location>
        <begin position="149"/>
        <end position="258"/>
    </location>
</feature>
<dbReference type="OrthoDB" id="581516at2"/>
<dbReference type="Proteomes" id="UP000251692">
    <property type="component" value="Unassembled WGS sequence"/>
</dbReference>
<dbReference type="InterPro" id="IPR052967">
    <property type="entry name" value="Stress_Response_Assoc"/>
</dbReference>
<feature type="region of interest" description="Disordered" evidence="1">
    <location>
        <begin position="241"/>
        <end position="290"/>
    </location>
</feature>
<dbReference type="PANTHER" id="PTHR38463">
    <property type="entry name" value="STRESS RESPONSE PROTEIN YSNF"/>
    <property type="match status" value="1"/>
</dbReference>
<evidence type="ECO:0000313" key="3">
    <source>
        <dbReference type="EMBL" id="RAU83034.1"/>
    </source>
</evidence>
<reference evidence="3 4" key="2">
    <citation type="submission" date="2018-07" db="EMBL/GenBank/DDBJ databases">
        <title>Pontibacter sp. 2b14 genomic sequence and assembly.</title>
        <authorList>
            <person name="Du Z.-J."/>
        </authorList>
    </citation>
    <scope>NUCLEOTIDE SEQUENCE [LARGE SCALE GENOMIC DNA]</scope>
    <source>
        <strain evidence="3 4">2b14</strain>
    </source>
</reference>
<dbReference type="Pfam" id="PF09557">
    <property type="entry name" value="DUF2382"/>
    <property type="match status" value="1"/>
</dbReference>
<dbReference type="RefSeq" id="WP_112305184.1">
    <property type="nucleotide sequence ID" value="NZ_QMDV01000002.1"/>
</dbReference>
<feature type="compositionally biased region" description="Basic and acidic residues" evidence="1">
    <location>
        <begin position="241"/>
        <end position="258"/>
    </location>
</feature>
<protein>
    <recommendedName>
        <fullName evidence="2">DUF2382 domain-containing protein</fullName>
    </recommendedName>
</protein>
<accession>A0A364RFH6</accession>
<feature type="compositionally biased region" description="Polar residues" evidence="1">
    <location>
        <begin position="116"/>
        <end position="142"/>
    </location>
</feature>
<evidence type="ECO:0000259" key="2">
    <source>
        <dbReference type="Pfam" id="PF09557"/>
    </source>
</evidence>
<comment type="caution">
    <text evidence="3">The sequence shown here is derived from an EMBL/GenBank/DDBJ whole genome shotgun (WGS) entry which is preliminary data.</text>
</comment>
<proteinExistence type="predicted"/>
<dbReference type="EMBL" id="QMDV01000002">
    <property type="protein sequence ID" value="RAU83034.1"/>
    <property type="molecule type" value="Genomic_DNA"/>
</dbReference>
<feature type="region of interest" description="Disordered" evidence="1">
    <location>
        <begin position="116"/>
        <end position="146"/>
    </location>
</feature>
<organism evidence="3 4">
    <name type="scientific">Pontibacter arcticus</name>
    <dbReference type="NCBI Taxonomy" id="2080288"/>
    <lineage>
        <taxon>Bacteria</taxon>
        <taxon>Pseudomonadati</taxon>
        <taxon>Bacteroidota</taxon>
        <taxon>Cytophagia</taxon>
        <taxon>Cytophagales</taxon>
        <taxon>Hymenobacteraceae</taxon>
        <taxon>Pontibacter</taxon>
    </lineage>
</organism>
<reference evidence="3 4" key="1">
    <citation type="submission" date="2018-06" db="EMBL/GenBank/DDBJ databases">
        <authorList>
            <person name="Liu Z.-W."/>
        </authorList>
    </citation>
    <scope>NUCLEOTIDE SEQUENCE [LARGE SCALE GENOMIC DNA]</scope>
    <source>
        <strain evidence="3 4">2b14</strain>
    </source>
</reference>
<feature type="compositionally biased region" description="Polar residues" evidence="1">
    <location>
        <begin position="259"/>
        <end position="277"/>
    </location>
</feature>